<keyword evidence="1" id="KW-0812">Transmembrane</keyword>
<evidence type="ECO:0000313" key="2">
    <source>
        <dbReference type="EMBL" id="QZD92301.1"/>
    </source>
</evidence>
<dbReference type="RefSeq" id="WP_221428003.1">
    <property type="nucleotide sequence ID" value="NZ_CP081296.1"/>
</dbReference>
<protein>
    <submittedName>
        <fullName evidence="2">Uncharacterized protein</fullName>
    </submittedName>
</protein>
<sequence>MGNEDLVEDYEWTEERSRSERFREILGQAEKIYLEVLRAAALIVATLILGWIVWLLLSSAYRIAQDPNSVEVEPVSLTAEEVIDIDMGEAAASERNADPEEPNVSAFDTFAEQYHRLFKEKFEKYRHKDDAELSAEQFADRYLSGFDEGEGDGIGLGFGSPVSQSDYDGLLAMMREASNLPENIERLETYRDTPKVRREEQVRKTRRERYCSYYSDYFGRCYGYDYRTVPYTETVVRMESPDGILDHRQLFGAYQGNYLTKLNARRDANLSAADSERAERRQANAEGWLGLGNALWFAGLFMALMFFFLLIAIERHQRQIAIKLENK</sequence>
<evidence type="ECO:0000256" key="1">
    <source>
        <dbReference type="SAM" id="Phobius"/>
    </source>
</evidence>
<keyword evidence="1" id="KW-0472">Membrane</keyword>
<feature type="transmembrane region" description="Helical" evidence="1">
    <location>
        <begin position="294"/>
        <end position="313"/>
    </location>
</feature>
<proteinExistence type="predicted"/>
<dbReference type="EMBL" id="CP081296">
    <property type="protein sequence ID" value="QZD92301.1"/>
    <property type="molecule type" value="Genomic_DNA"/>
</dbReference>
<reference evidence="2 3" key="1">
    <citation type="submission" date="2021-08" db="EMBL/GenBank/DDBJ databases">
        <title>Comparative Genomics Analysis of the Genus Qipengyuania Reveals Extensive Genetic Diversity and Metabolic Versatility, Including the Description of Fifteen Novel Species.</title>
        <authorList>
            <person name="Liu Y."/>
        </authorList>
    </citation>
    <scope>NUCLEOTIDE SEQUENCE [LARGE SCALE GENOMIC DNA]</scope>
    <source>
        <strain evidence="2 3">1NDW3</strain>
    </source>
</reference>
<keyword evidence="1" id="KW-1133">Transmembrane helix</keyword>
<gene>
    <name evidence="2" type="ORF">K3162_12300</name>
</gene>
<feature type="transmembrane region" description="Helical" evidence="1">
    <location>
        <begin position="36"/>
        <end position="57"/>
    </location>
</feature>
<accession>A0ABX8ZTE4</accession>
<organism evidence="2 3">
    <name type="scientific">Qipengyuania xiapuensis</name>
    <dbReference type="NCBI Taxonomy" id="2867236"/>
    <lineage>
        <taxon>Bacteria</taxon>
        <taxon>Pseudomonadati</taxon>
        <taxon>Pseudomonadota</taxon>
        <taxon>Alphaproteobacteria</taxon>
        <taxon>Sphingomonadales</taxon>
        <taxon>Erythrobacteraceae</taxon>
        <taxon>Qipengyuania</taxon>
    </lineage>
</organism>
<dbReference type="Proteomes" id="UP000824300">
    <property type="component" value="Chromosome"/>
</dbReference>
<name>A0ABX8ZTE4_9SPHN</name>
<keyword evidence="3" id="KW-1185">Reference proteome</keyword>
<evidence type="ECO:0000313" key="3">
    <source>
        <dbReference type="Proteomes" id="UP000824300"/>
    </source>
</evidence>